<comment type="subcellular location">
    <subcellularLocation>
        <location evidence="1">Secreted</location>
    </subcellularLocation>
</comment>
<dbReference type="RefSeq" id="XP_016225160.1">
    <property type="nucleotide sequence ID" value="XM_016369372.1"/>
</dbReference>
<feature type="chain" id="PRO_5002246573" description="Peptidase A1 domain-containing protein" evidence="12">
    <location>
        <begin position="20"/>
        <end position="416"/>
    </location>
</feature>
<evidence type="ECO:0000259" key="13">
    <source>
        <dbReference type="PROSITE" id="PS51767"/>
    </source>
</evidence>
<evidence type="ECO:0000256" key="9">
    <source>
        <dbReference type="ARBA" id="ARBA00023180"/>
    </source>
</evidence>
<name>A0A0D1XZC4_EXOME</name>
<dbReference type="InterPro" id="IPR034163">
    <property type="entry name" value="Aspergillopepsin-like_cat_dom"/>
</dbReference>
<evidence type="ECO:0000256" key="7">
    <source>
        <dbReference type="ARBA" id="ARBA00022801"/>
    </source>
</evidence>
<reference evidence="14 15" key="1">
    <citation type="submission" date="2015-01" db="EMBL/GenBank/DDBJ databases">
        <title>The Genome Sequence of Exophiala mesophila CBS40295.</title>
        <authorList>
            <consortium name="The Broad Institute Genomics Platform"/>
            <person name="Cuomo C."/>
            <person name="de Hoog S."/>
            <person name="Gorbushina A."/>
            <person name="Stielow B."/>
            <person name="Teixiera M."/>
            <person name="Abouelleil A."/>
            <person name="Chapman S.B."/>
            <person name="Priest M."/>
            <person name="Young S.K."/>
            <person name="Wortman J."/>
            <person name="Nusbaum C."/>
            <person name="Birren B."/>
        </authorList>
    </citation>
    <scope>NUCLEOTIDE SEQUENCE [LARGE SCALE GENOMIC DNA]</scope>
    <source>
        <strain evidence="14 15">CBS 40295</strain>
    </source>
</reference>
<dbReference type="InterPro" id="IPR001461">
    <property type="entry name" value="Aspartic_peptidase_A1"/>
</dbReference>
<keyword evidence="3" id="KW-0964">Secreted</keyword>
<evidence type="ECO:0000256" key="11">
    <source>
        <dbReference type="SAM" id="MobiDB-lite"/>
    </source>
</evidence>
<keyword evidence="15" id="KW-1185">Reference proteome</keyword>
<evidence type="ECO:0000256" key="10">
    <source>
        <dbReference type="PIRSR" id="PIRSR601461-1"/>
    </source>
</evidence>
<dbReference type="GO" id="GO:0006508">
    <property type="term" value="P:proteolysis"/>
    <property type="evidence" value="ECO:0007669"/>
    <property type="project" value="UniProtKB-KW"/>
</dbReference>
<dbReference type="OMA" id="NGVGEYE"/>
<keyword evidence="5 12" id="KW-0732">Signal</keyword>
<dbReference type="InterPro" id="IPR021109">
    <property type="entry name" value="Peptidase_aspartic_dom_sf"/>
</dbReference>
<evidence type="ECO:0000256" key="3">
    <source>
        <dbReference type="ARBA" id="ARBA00022525"/>
    </source>
</evidence>
<gene>
    <name evidence="14" type="ORF">PV10_04789</name>
</gene>
<dbReference type="GO" id="GO:0005576">
    <property type="term" value="C:extracellular region"/>
    <property type="evidence" value="ECO:0007669"/>
    <property type="project" value="UniProtKB-SubCell"/>
</dbReference>
<evidence type="ECO:0000256" key="5">
    <source>
        <dbReference type="ARBA" id="ARBA00022729"/>
    </source>
</evidence>
<evidence type="ECO:0000256" key="12">
    <source>
        <dbReference type="SAM" id="SignalP"/>
    </source>
</evidence>
<keyword evidence="6" id="KW-0064">Aspartyl protease</keyword>
<sequence length="416" mass="44392">MARLDLFLFTFFCIAAVLASPIKQKQKRSFKIPQIPNPNYKPNGKRAYKRALFKFGLGDISFLPDGEVATRIKASTEAAVDDDSNSDGATNASPTQNDAQFLSPVTIGGQTLIMNFDSGSSDTWVFNTNLPVAAQQGHTIYDPSKSTTFRNLQGTFNITYGDSSFCSGPVGFETVDIGGATVEAQAIGLPDIVSQSFVTDSHSNGLVGLAFSRLNTIRPQQQKTFFDNIMADLTLPVFTAQLISGQVGSYEFGNIDTTAFVGNLSTVPVDSSRGFWEVPSRSAIIGGQTVEIPSGRTIIDTGTSLMLVGDEMLVAYWSTVPGAQLSQDAGGVIFPCNTALPDLQVAIGDDYFATVQGNGMNFAQVGRDRNTGTEFCFGGLQSNQGLPFAIYGDVFFKSQFVVFDGSGPSLGIAPHA</sequence>
<dbReference type="PANTHER" id="PTHR47966">
    <property type="entry name" value="BETA-SITE APP-CLEAVING ENZYME, ISOFORM A-RELATED"/>
    <property type="match status" value="1"/>
</dbReference>
<dbReference type="FunFam" id="2.40.70.10:FF:000026">
    <property type="entry name" value="Endothiapepsin"/>
    <property type="match status" value="1"/>
</dbReference>
<evidence type="ECO:0000313" key="14">
    <source>
        <dbReference type="EMBL" id="KIV93586.1"/>
    </source>
</evidence>
<dbReference type="PRINTS" id="PR00792">
    <property type="entry name" value="PEPSIN"/>
</dbReference>
<dbReference type="PROSITE" id="PS51767">
    <property type="entry name" value="PEPTIDASE_A1"/>
    <property type="match status" value="1"/>
</dbReference>
<keyword evidence="8" id="KW-0865">Zymogen</keyword>
<dbReference type="AlphaFoldDB" id="A0A0D1XZC4"/>
<dbReference type="Pfam" id="PF00026">
    <property type="entry name" value="Asp"/>
    <property type="match status" value="1"/>
</dbReference>
<dbReference type="VEuPathDB" id="FungiDB:PV10_04789"/>
<feature type="region of interest" description="Disordered" evidence="11">
    <location>
        <begin position="77"/>
        <end position="100"/>
    </location>
</feature>
<evidence type="ECO:0000256" key="6">
    <source>
        <dbReference type="ARBA" id="ARBA00022750"/>
    </source>
</evidence>
<keyword evidence="7" id="KW-0378">Hydrolase</keyword>
<feature type="signal peptide" evidence="12">
    <location>
        <begin position="1"/>
        <end position="19"/>
    </location>
</feature>
<evidence type="ECO:0000313" key="15">
    <source>
        <dbReference type="Proteomes" id="UP000054302"/>
    </source>
</evidence>
<dbReference type="CDD" id="cd06097">
    <property type="entry name" value="Aspergillopepsin_like"/>
    <property type="match status" value="1"/>
</dbReference>
<evidence type="ECO:0000256" key="2">
    <source>
        <dbReference type="ARBA" id="ARBA00007447"/>
    </source>
</evidence>
<dbReference type="GO" id="GO:0004190">
    <property type="term" value="F:aspartic-type endopeptidase activity"/>
    <property type="evidence" value="ECO:0007669"/>
    <property type="project" value="UniProtKB-KW"/>
</dbReference>
<feature type="active site" evidence="10">
    <location>
        <position position="117"/>
    </location>
</feature>
<dbReference type="STRING" id="212818.A0A0D1XZC4"/>
<comment type="similarity">
    <text evidence="2">Belongs to the peptidase A1 family.</text>
</comment>
<accession>A0A0D1XZC4</accession>
<dbReference type="Gene3D" id="2.40.70.10">
    <property type="entry name" value="Acid Proteases"/>
    <property type="match status" value="2"/>
</dbReference>
<proteinExistence type="inferred from homology"/>
<evidence type="ECO:0000256" key="8">
    <source>
        <dbReference type="ARBA" id="ARBA00023145"/>
    </source>
</evidence>
<keyword evidence="4" id="KW-0645">Protease</keyword>
<dbReference type="SUPFAM" id="SSF50630">
    <property type="entry name" value="Acid proteases"/>
    <property type="match status" value="1"/>
</dbReference>
<dbReference type="Proteomes" id="UP000054302">
    <property type="component" value="Unassembled WGS sequence"/>
</dbReference>
<dbReference type="InterPro" id="IPR033121">
    <property type="entry name" value="PEPTIDASE_A1"/>
</dbReference>
<protein>
    <recommendedName>
        <fullName evidence="13">Peptidase A1 domain-containing protein</fullName>
    </recommendedName>
</protein>
<evidence type="ECO:0000256" key="4">
    <source>
        <dbReference type="ARBA" id="ARBA00022670"/>
    </source>
</evidence>
<feature type="compositionally biased region" description="Polar residues" evidence="11">
    <location>
        <begin position="86"/>
        <end position="100"/>
    </location>
</feature>
<feature type="domain" description="Peptidase A1" evidence="13">
    <location>
        <begin position="101"/>
        <end position="413"/>
    </location>
</feature>
<dbReference type="GeneID" id="27322634"/>
<keyword evidence="9" id="KW-0325">Glycoprotein</keyword>
<evidence type="ECO:0000256" key="1">
    <source>
        <dbReference type="ARBA" id="ARBA00004613"/>
    </source>
</evidence>
<dbReference type="HOGENOM" id="CLU_013253_0_3_1"/>
<feature type="active site" evidence="10">
    <location>
        <position position="300"/>
    </location>
</feature>
<dbReference type="OrthoDB" id="2747330at2759"/>
<dbReference type="PANTHER" id="PTHR47966:SF23">
    <property type="entry name" value="ASPARTIC ENDOPEPTIDASE, PUTATIVE (AFU_ORTHOLOGUE AFUA_2G15950)-RELATED"/>
    <property type="match status" value="1"/>
</dbReference>
<organism evidence="14 15">
    <name type="scientific">Exophiala mesophila</name>
    <name type="common">Black yeast-like fungus</name>
    <dbReference type="NCBI Taxonomy" id="212818"/>
    <lineage>
        <taxon>Eukaryota</taxon>
        <taxon>Fungi</taxon>
        <taxon>Dikarya</taxon>
        <taxon>Ascomycota</taxon>
        <taxon>Pezizomycotina</taxon>
        <taxon>Eurotiomycetes</taxon>
        <taxon>Chaetothyriomycetidae</taxon>
        <taxon>Chaetothyriales</taxon>
        <taxon>Herpotrichiellaceae</taxon>
        <taxon>Exophiala</taxon>
    </lineage>
</organism>
<dbReference type="EMBL" id="KN847522">
    <property type="protein sequence ID" value="KIV93586.1"/>
    <property type="molecule type" value="Genomic_DNA"/>
</dbReference>